<dbReference type="OrthoDB" id="5616307at2"/>
<name>A0A2K9A7M8_9GAMM</name>
<organism evidence="1 2">
    <name type="scientific">Kangiella profundi</name>
    <dbReference type="NCBI Taxonomy" id="1561924"/>
    <lineage>
        <taxon>Bacteria</taxon>
        <taxon>Pseudomonadati</taxon>
        <taxon>Pseudomonadota</taxon>
        <taxon>Gammaproteobacteria</taxon>
        <taxon>Kangiellales</taxon>
        <taxon>Kangiellaceae</taxon>
        <taxon>Kangiella</taxon>
    </lineage>
</organism>
<protein>
    <submittedName>
        <fullName evidence="1">DUF1315 domain-containing protein</fullName>
    </submittedName>
</protein>
<gene>
    <name evidence="1" type="ORF">CW740_05485</name>
</gene>
<accession>A0A2K9A7M8</accession>
<keyword evidence="2" id="KW-1185">Reference proteome</keyword>
<proteinExistence type="predicted"/>
<dbReference type="KEGG" id="kpd:CW740_05485"/>
<sequence length="130" mass="14652">MRPILFRTTFVVETFVVSIDYSQLVDSLTPDIIERFTEAVETGKWPDGSAVSEAQRENCMQAIMLYNARHNASDEPFTISATGEIQTGKKMRSDFEGLSSNDRLRQQGHTIDLKTIDSKTITDNTDKTDD</sequence>
<evidence type="ECO:0000313" key="1">
    <source>
        <dbReference type="EMBL" id="AUD78730.1"/>
    </source>
</evidence>
<dbReference type="AlphaFoldDB" id="A0A2K9A7M8"/>
<reference evidence="1 2" key="1">
    <citation type="submission" date="2017-12" db="EMBL/GenBank/DDBJ databases">
        <title>Kangiella profundi FT102 completed genome.</title>
        <authorList>
            <person name="Xu J."/>
            <person name="Wang J."/>
            <person name="Lu Y."/>
        </authorList>
    </citation>
    <scope>NUCLEOTIDE SEQUENCE [LARGE SCALE GENOMIC DNA]</scope>
    <source>
        <strain evidence="1 2">FT102</strain>
    </source>
</reference>
<evidence type="ECO:0000313" key="2">
    <source>
        <dbReference type="Proteomes" id="UP000232693"/>
    </source>
</evidence>
<dbReference type="EMBL" id="CP025120">
    <property type="protein sequence ID" value="AUD78730.1"/>
    <property type="molecule type" value="Genomic_DNA"/>
</dbReference>
<dbReference type="Pfam" id="PF07023">
    <property type="entry name" value="DUF1315"/>
    <property type="match status" value="1"/>
</dbReference>
<dbReference type="InterPro" id="IPR009749">
    <property type="entry name" value="DUF1315"/>
</dbReference>
<dbReference type="Proteomes" id="UP000232693">
    <property type="component" value="Chromosome"/>
</dbReference>